<sequence length="168" mass="19551">MAALYVFLRLYYMSSIISKKLQEALKAQFKAFGFKKKGASWACAEGELAKWFNIQCSRNSGCVYFNVGIYFQATKEVDYPKELDCHLRFRFEQLLSSDEEIRDFYRLSDFESGLNTEAKITRLTNLIASKLIPFFNQYNSVTDILNSDKIRPHMYWNNGKEIAIKLCA</sequence>
<name>A0ABY3FKG2_9GAMM</name>
<proteinExistence type="predicted"/>
<reference evidence="1 2" key="1">
    <citation type="submission" date="2019-07" db="EMBL/GenBank/DDBJ databases">
        <title>Diversity of Bacteria from Kongsfjorden, Arctic.</title>
        <authorList>
            <person name="Yu Y."/>
        </authorList>
    </citation>
    <scope>NUCLEOTIDE SEQUENCE [LARGE SCALE GENOMIC DNA]</scope>
    <source>
        <strain evidence="1 2">SM1927</strain>
    </source>
</reference>
<dbReference type="Pfam" id="PF14137">
    <property type="entry name" value="DUF4304"/>
    <property type="match status" value="1"/>
</dbReference>
<keyword evidence="2" id="KW-1185">Reference proteome</keyword>
<protein>
    <submittedName>
        <fullName evidence="1">DUF4304 domain-containing protein</fullName>
    </submittedName>
</protein>
<evidence type="ECO:0000313" key="1">
    <source>
        <dbReference type="EMBL" id="TVU86602.1"/>
    </source>
</evidence>
<evidence type="ECO:0000313" key="2">
    <source>
        <dbReference type="Proteomes" id="UP000317938"/>
    </source>
</evidence>
<dbReference type="EMBL" id="VNFF01000001">
    <property type="protein sequence ID" value="TVU86602.1"/>
    <property type="molecule type" value="Genomic_DNA"/>
</dbReference>
<dbReference type="InterPro" id="IPR025412">
    <property type="entry name" value="DUF4304"/>
</dbReference>
<dbReference type="Proteomes" id="UP000317938">
    <property type="component" value="Unassembled WGS sequence"/>
</dbReference>
<comment type="caution">
    <text evidence="1">The sequence shown here is derived from an EMBL/GenBank/DDBJ whole genome shotgun (WGS) entry which is preliminary data.</text>
</comment>
<accession>A0ABY3FKG2</accession>
<organism evidence="1 2">
    <name type="scientific">Pseudoalteromonas neustonica</name>
    <dbReference type="NCBI Taxonomy" id="1840331"/>
    <lineage>
        <taxon>Bacteria</taxon>
        <taxon>Pseudomonadati</taxon>
        <taxon>Pseudomonadota</taxon>
        <taxon>Gammaproteobacteria</taxon>
        <taxon>Alteromonadales</taxon>
        <taxon>Pseudoalteromonadaceae</taxon>
        <taxon>Pseudoalteromonas</taxon>
    </lineage>
</organism>
<gene>
    <name evidence="1" type="ORF">FQP85_01385</name>
</gene>